<dbReference type="Gene3D" id="4.10.40.20">
    <property type="match status" value="1"/>
</dbReference>
<dbReference type="Pfam" id="PF00086">
    <property type="entry name" value="Thyroglobulin_1"/>
    <property type="match status" value="1"/>
</dbReference>
<evidence type="ECO:0000256" key="2">
    <source>
        <dbReference type="ARBA" id="ARBA00022525"/>
    </source>
</evidence>
<keyword evidence="4" id="KW-0340">Growth factor binding</keyword>
<dbReference type="PROSITE" id="PS51162">
    <property type="entry name" value="THYROGLOBULIN_1_2"/>
    <property type="match status" value="1"/>
</dbReference>
<dbReference type="SUPFAM" id="SSF57610">
    <property type="entry name" value="Thyroglobulin type-1 domain"/>
    <property type="match status" value="1"/>
</dbReference>
<evidence type="ECO:0000259" key="7">
    <source>
        <dbReference type="PROSITE" id="PS51162"/>
    </source>
</evidence>
<keyword evidence="6" id="KW-0472">Membrane</keyword>
<evidence type="ECO:0000256" key="1">
    <source>
        <dbReference type="ARBA" id="ARBA00004613"/>
    </source>
</evidence>
<proteinExistence type="predicted"/>
<dbReference type="SUPFAM" id="SSF57184">
    <property type="entry name" value="Growth factor receptor domain"/>
    <property type="match status" value="1"/>
</dbReference>
<organism evidence="8 9">
    <name type="scientific">Sinocyclocheilus rhinocerous</name>
    <dbReference type="NCBI Taxonomy" id="307959"/>
    <lineage>
        <taxon>Eukaryota</taxon>
        <taxon>Metazoa</taxon>
        <taxon>Chordata</taxon>
        <taxon>Craniata</taxon>
        <taxon>Vertebrata</taxon>
        <taxon>Euteleostomi</taxon>
        <taxon>Actinopterygii</taxon>
        <taxon>Neopterygii</taxon>
        <taxon>Teleostei</taxon>
        <taxon>Ostariophysi</taxon>
        <taxon>Cypriniformes</taxon>
        <taxon>Cyprinidae</taxon>
        <taxon>Cyprininae</taxon>
        <taxon>Sinocyclocheilus</taxon>
    </lineage>
</organism>
<dbReference type="Proteomes" id="UP000472270">
    <property type="component" value="Unassembled WGS sequence"/>
</dbReference>
<dbReference type="AlphaFoldDB" id="A0A673KGA8"/>
<evidence type="ECO:0000256" key="6">
    <source>
        <dbReference type="SAM" id="Phobius"/>
    </source>
</evidence>
<keyword evidence="2" id="KW-0964">Secreted</keyword>
<keyword evidence="6" id="KW-1133">Transmembrane helix</keyword>
<evidence type="ECO:0000313" key="8">
    <source>
        <dbReference type="Ensembl" id="ENSSRHP00000065477.1"/>
    </source>
</evidence>
<dbReference type="Ensembl" id="ENSSRHT00000067277.1">
    <property type="protein sequence ID" value="ENSSRHP00000065477.1"/>
    <property type="gene ID" value="ENSSRHG00000032607.1"/>
</dbReference>
<comment type="subcellular location">
    <subcellularLocation>
        <location evidence="1">Secreted</location>
    </subcellularLocation>
</comment>
<dbReference type="InterPro" id="IPR036857">
    <property type="entry name" value="Thyroglobulin_1_sf"/>
</dbReference>
<dbReference type="GO" id="GO:0043567">
    <property type="term" value="P:regulation of insulin-like growth factor receptor signaling pathway"/>
    <property type="evidence" value="ECO:0007669"/>
    <property type="project" value="TreeGrafter"/>
</dbReference>
<dbReference type="GO" id="GO:0005615">
    <property type="term" value="C:extracellular space"/>
    <property type="evidence" value="ECO:0007669"/>
    <property type="project" value="TreeGrafter"/>
</dbReference>
<keyword evidence="6" id="KW-0812">Transmembrane</keyword>
<dbReference type="PANTHER" id="PTHR11551">
    <property type="entry name" value="INSULIN-LIKE GROWTH FACTOR BINDING PROTEIN"/>
    <property type="match status" value="1"/>
</dbReference>
<dbReference type="Gene3D" id="4.10.800.10">
    <property type="entry name" value="Thyroglobulin type-1"/>
    <property type="match status" value="1"/>
</dbReference>
<dbReference type="InterPro" id="IPR022321">
    <property type="entry name" value="IGFBP_1-6_chordata"/>
</dbReference>
<dbReference type="GO" id="GO:0001968">
    <property type="term" value="F:fibronectin binding"/>
    <property type="evidence" value="ECO:0007669"/>
    <property type="project" value="TreeGrafter"/>
</dbReference>
<evidence type="ECO:0000256" key="3">
    <source>
        <dbReference type="ARBA" id="ARBA00023157"/>
    </source>
</evidence>
<feature type="disulfide bond" evidence="5">
    <location>
        <begin position="181"/>
        <end position="201"/>
    </location>
</feature>
<dbReference type="InterPro" id="IPR000867">
    <property type="entry name" value="IGFBP-like"/>
</dbReference>
<keyword evidence="3 5" id="KW-1015">Disulfide bond</keyword>
<gene>
    <name evidence="8" type="primary">igfbp6a</name>
</gene>
<dbReference type="CDD" id="cd00191">
    <property type="entry name" value="TY"/>
    <property type="match status" value="1"/>
</dbReference>
<dbReference type="GO" id="GO:0031995">
    <property type="term" value="F:insulin-like growth factor II binding"/>
    <property type="evidence" value="ECO:0007669"/>
    <property type="project" value="TreeGrafter"/>
</dbReference>
<sequence length="204" mass="22179">LNLLSSLKAMVSFHYLLTLLVTIQLSLYGSNSLVLGLKKICTLCNGPSGEPKGHRGERLSGEEITSVLALGEPCGVYTLPCTQGLRCIPPLGEQSPLQALLQGRGVCKNIKSTFTDIHPPTGKITGLGPCRKLLNTVLQSIELTVIHSIPDIYIPNCDRQGFFRRKQCRSSRGMQRGYCWCVDEKGSTISSRKRSDGTIACNSA</sequence>
<dbReference type="PANTHER" id="PTHR11551:SF27">
    <property type="entry name" value="INSULIN-LIKE GROWTH FACTOR BINDING PROTEIN 6A PRECURSOR-RELATED"/>
    <property type="match status" value="1"/>
</dbReference>
<dbReference type="GO" id="GO:0031994">
    <property type="term" value="F:insulin-like growth factor I binding"/>
    <property type="evidence" value="ECO:0007669"/>
    <property type="project" value="TreeGrafter"/>
</dbReference>
<feature type="domain" description="Thyroglobulin type-1" evidence="7">
    <location>
        <begin position="127"/>
        <end position="201"/>
    </location>
</feature>
<protein>
    <submittedName>
        <fullName evidence="8">Insulin-like growth factor-binding protein 5</fullName>
    </submittedName>
</protein>
<dbReference type="FunFam" id="4.10.40.20:FF:000005">
    <property type="entry name" value="Insulin-like growth factor-binding protein 6"/>
    <property type="match status" value="1"/>
</dbReference>
<dbReference type="PROSITE" id="PS00484">
    <property type="entry name" value="THYROGLOBULIN_1_1"/>
    <property type="match status" value="1"/>
</dbReference>
<dbReference type="InterPro" id="IPR009030">
    <property type="entry name" value="Growth_fac_rcpt_cys_sf"/>
</dbReference>
<keyword evidence="9" id="KW-1185">Reference proteome</keyword>
<evidence type="ECO:0000256" key="5">
    <source>
        <dbReference type="PROSITE-ProRule" id="PRU00500"/>
    </source>
</evidence>
<dbReference type="SMART" id="SM00211">
    <property type="entry name" value="TY"/>
    <property type="match status" value="1"/>
</dbReference>
<accession>A0A673KGA8</accession>
<evidence type="ECO:0000313" key="9">
    <source>
        <dbReference type="Proteomes" id="UP000472270"/>
    </source>
</evidence>
<feature type="transmembrane region" description="Helical" evidence="6">
    <location>
        <begin position="12"/>
        <end position="29"/>
    </location>
</feature>
<dbReference type="SMART" id="SM00121">
    <property type="entry name" value="IB"/>
    <property type="match status" value="1"/>
</dbReference>
<dbReference type="PRINTS" id="PR01976">
    <property type="entry name" value="IGFBPFAMILY"/>
</dbReference>
<dbReference type="InterPro" id="IPR000716">
    <property type="entry name" value="Thyroglobulin_1"/>
</dbReference>
<name>A0A673KGA8_9TELE</name>
<evidence type="ECO:0000256" key="4">
    <source>
        <dbReference type="ARBA" id="ARBA00023183"/>
    </source>
</evidence>
<reference evidence="8" key="1">
    <citation type="submission" date="2025-08" db="UniProtKB">
        <authorList>
            <consortium name="Ensembl"/>
        </authorList>
    </citation>
    <scope>IDENTIFICATION</scope>
</reference>
<reference evidence="8" key="2">
    <citation type="submission" date="2025-09" db="UniProtKB">
        <authorList>
            <consortium name="Ensembl"/>
        </authorList>
    </citation>
    <scope>IDENTIFICATION</scope>
</reference>
<comment type="caution">
    <text evidence="5">Lacks conserved residue(s) required for the propagation of feature annotation.</text>
</comment>